<name>A0A6I4UQT5_9SPHN</name>
<dbReference type="PANTHER" id="PTHR30273">
    <property type="entry name" value="PERIPLASMIC SIGNAL SENSOR AND SIGMA FACTOR ACTIVATOR FECR-RELATED"/>
    <property type="match status" value="1"/>
</dbReference>
<proteinExistence type="predicted"/>
<gene>
    <name evidence="2" type="ORF">GRI75_05710</name>
</gene>
<evidence type="ECO:0000259" key="1">
    <source>
        <dbReference type="Pfam" id="PF04773"/>
    </source>
</evidence>
<dbReference type="AlphaFoldDB" id="A0A6I4UQT5"/>
<accession>A0A6I4UQT5</accession>
<dbReference type="OrthoDB" id="7429207at2"/>
<dbReference type="Pfam" id="PF04773">
    <property type="entry name" value="FecR"/>
    <property type="match status" value="1"/>
</dbReference>
<dbReference type="PIRSF" id="PIRSF018266">
    <property type="entry name" value="FecR"/>
    <property type="match status" value="1"/>
</dbReference>
<protein>
    <recommendedName>
        <fullName evidence="1">FecR protein domain-containing protein</fullName>
    </recommendedName>
</protein>
<dbReference type="Gene3D" id="3.55.50.30">
    <property type="match status" value="1"/>
</dbReference>
<dbReference type="InterPro" id="IPR012373">
    <property type="entry name" value="Ferrdict_sens_TM"/>
</dbReference>
<comment type="caution">
    <text evidence="2">The sequence shown here is derived from an EMBL/GenBank/DDBJ whole genome shotgun (WGS) entry which is preliminary data.</text>
</comment>
<evidence type="ECO:0000313" key="3">
    <source>
        <dbReference type="Proteomes" id="UP000469159"/>
    </source>
</evidence>
<dbReference type="Gene3D" id="2.60.120.1440">
    <property type="match status" value="1"/>
</dbReference>
<dbReference type="PANTHER" id="PTHR30273:SF2">
    <property type="entry name" value="PROTEIN FECR"/>
    <property type="match status" value="1"/>
</dbReference>
<organism evidence="2 3">
    <name type="scientific">Croceibacterium soli</name>
    <dbReference type="NCBI Taxonomy" id="1739690"/>
    <lineage>
        <taxon>Bacteria</taxon>
        <taxon>Pseudomonadati</taxon>
        <taxon>Pseudomonadota</taxon>
        <taxon>Alphaproteobacteria</taxon>
        <taxon>Sphingomonadales</taxon>
        <taxon>Erythrobacteraceae</taxon>
        <taxon>Croceibacterium</taxon>
    </lineage>
</organism>
<feature type="domain" description="FecR protein" evidence="1">
    <location>
        <begin position="134"/>
        <end position="226"/>
    </location>
</feature>
<dbReference type="InterPro" id="IPR006860">
    <property type="entry name" value="FecR"/>
</dbReference>
<sequence length="362" mass="39524">MILPLLQVPSDAHEAALWWCTRRQLRLLSPREEARFQRWLENPANAEAWEALNRPLDELCDIATLPEIRAMRDKALASTGATFASTAGEDRSRTRWWAGGALAAGLAGLLLLATPPAERVFRTDEPQAVQPVRYASALGERRGVALADGSVVTLNTASTMEVAYGGDAREVRLLSGQARFDVAPDRERPFVVLAGNRRITAVGTRFDVRVGSDGEVKVVLLQGRVRVEPVRQSGIERLLSPLSADTLRPGEQLVASQTGQVSVVTADLEKATSWQQGQLVFRDDPLAEAIAEMNRYSEAKIVALDPAIGDLRVSGVFRTDRQDNFLAALAAFYPVEAERQTAGMIALKWRGGNREAGTEKGM</sequence>
<dbReference type="GO" id="GO:0016989">
    <property type="term" value="F:sigma factor antagonist activity"/>
    <property type="evidence" value="ECO:0007669"/>
    <property type="project" value="TreeGrafter"/>
</dbReference>
<dbReference type="RefSeq" id="WP_160745972.1">
    <property type="nucleotide sequence ID" value="NZ_WTYK01000002.1"/>
</dbReference>
<dbReference type="EMBL" id="WTYK01000002">
    <property type="protein sequence ID" value="MXP41141.1"/>
    <property type="molecule type" value="Genomic_DNA"/>
</dbReference>
<reference evidence="2 3" key="1">
    <citation type="submission" date="2019-12" db="EMBL/GenBank/DDBJ databases">
        <title>Genomic-based taxomic classification of the family Erythrobacteraceae.</title>
        <authorList>
            <person name="Xu L."/>
        </authorList>
    </citation>
    <scope>NUCLEOTIDE SEQUENCE [LARGE SCALE GENOMIC DNA]</scope>
    <source>
        <strain evidence="2 3">MCCC 1K02066</strain>
    </source>
</reference>
<keyword evidence="3" id="KW-1185">Reference proteome</keyword>
<evidence type="ECO:0000313" key="2">
    <source>
        <dbReference type="EMBL" id="MXP41141.1"/>
    </source>
</evidence>
<dbReference type="Proteomes" id="UP000469159">
    <property type="component" value="Unassembled WGS sequence"/>
</dbReference>